<evidence type="ECO:0000313" key="3">
    <source>
        <dbReference type="EMBL" id="SPY28468.1"/>
    </source>
</evidence>
<dbReference type="NCBIfam" id="TIGR01730">
    <property type="entry name" value="RND_mfp"/>
    <property type="match status" value="1"/>
</dbReference>
<dbReference type="SUPFAM" id="SSF111369">
    <property type="entry name" value="HlyD-like secretion proteins"/>
    <property type="match status" value="1"/>
</dbReference>
<dbReference type="EMBL" id="UATL01000001">
    <property type="protein sequence ID" value="SPY28468.1"/>
    <property type="molecule type" value="Genomic_DNA"/>
</dbReference>
<dbReference type="RefSeq" id="WP_005298907.1">
    <property type="nucleotide sequence ID" value="NZ_PYOG01000002.1"/>
</dbReference>
<evidence type="ECO:0000256" key="1">
    <source>
        <dbReference type="ARBA" id="ARBA00009477"/>
    </source>
</evidence>
<dbReference type="AlphaFoldDB" id="A0A2T3QNZ7"/>
<dbReference type="GO" id="GO:1990281">
    <property type="term" value="C:efflux pump complex"/>
    <property type="evidence" value="ECO:0007669"/>
    <property type="project" value="TreeGrafter"/>
</dbReference>
<dbReference type="InterPro" id="IPR006143">
    <property type="entry name" value="RND_pump_MFP"/>
</dbReference>
<dbReference type="Gene3D" id="2.40.50.100">
    <property type="match status" value="1"/>
</dbReference>
<organism evidence="3 4">
    <name type="scientific">Photobacterium damselae</name>
    <dbReference type="NCBI Taxonomy" id="38293"/>
    <lineage>
        <taxon>Bacteria</taxon>
        <taxon>Pseudomonadati</taxon>
        <taxon>Pseudomonadota</taxon>
        <taxon>Gammaproteobacteria</taxon>
        <taxon>Vibrionales</taxon>
        <taxon>Vibrionaceae</taxon>
        <taxon>Photobacterium</taxon>
    </lineage>
</organism>
<accession>A0A2T3QNZ7</accession>
<dbReference type="Gene3D" id="2.40.30.170">
    <property type="match status" value="1"/>
</dbReference>
<evidence type="ECO:0000259" key="2">
    <source>
        <dbReference type="Pfam" id="PF25917"/>
    </source>
</evidence>
<sequence>MYYRLYIHLWLVCSVMLQNVAFASELKSPLLINGLQLEPQTSYQIPREFVGFIQAKQQTSLGSELNGKVKRILVDVGRNVTAGTPLLELDTDLLQTEKQQLFAQQQQFQAQLDLINTNLARQQTLQAKGFSAASEIDSLQSQRKALLANLSQLHATLAANQLKLTKSTIRAPYNGKISERFVSQGDVINIGTPTFTLLANDLTEAHIGVPAKYMTQILNQPSWQIRINNKLYPAQLLNPGASIDLNSRTVELRFALQAPLLTGELAYLTYQDHQQQNGYWIPLTALTEGLRGVWTVMAIVPKSDKNHQILERRTVKVIFANGTDAYITGAIHPHEQIVADGLHRVVAGQEVETALQPKGKNNE</sequence>
<dbReference type="GO" id="GO:0015562">
    <property type="term" value="F:efflux transmembrane transporter activity"/>
    <property type="evidence" value="ECO:0007669"/>
    <property type="project" value="TreeGrafter"/>
</dbReference>
<dbReference type="Proteomes" id="UP000251647">
    <property type="component" value="Unassembled WGS sequence"/>
</dbReference>
<dbReference type="Gene3D" id="2.40.420.20">
    <property type="match status" value="1"/>
</dbReference>
<comment type="similarity">
    <text evidence="1">Belongs to the membrane fusion protein (MFP) (TC 8.A.1) family.</text>
</comment>
<evidence type="ECO:0000313" key="4">
    <source>
        <dbReference type="Proteomes" id="UP000251647"/>
    </source>
</evidence>
<dbReference type="InterPro" id="IPR058625">
    <property type="entry name" value="MdtA-like_BSH"/>
</dbReference>
<proteinExistence type="inferred from homology"/>
<protein>
    <submittedName>
        <fullName evidence="3">Efflux pump periplasmic linker BepF</fullName>
    </submittedName>
</protein>
<reference evidence="3 4" key="1">
    <citation type="submission" date="2018-06" db="EMBL/GenBank/DDBJ databases">
        <authorList>
            <consortium name="Pathogen Informatics"/>
            <person name="Doyle S."/>
        </authorList>
    </citation>
    <scope>NUCLEOTIDE SEQUENCE [LARGE SCALE GENOMIC DNA]</scope>
    <source>
        <strain evidence="3 4">NCTC11647</strain>
    </source>
</reference>
<dbReference type="Gene3D" id="1.10.287.470">
    <property type="entry name" value="Helix hairpin bin"/>
    <property type="match status" value="1"/>
</dbReference>
<dbReference type="Pfam" id="PF25917">
    <property type="entry name" value="BSH_RND"/>
    <property type="match status" value="1"/>
</dbReference>
<name>A0A2T3QNZ7_PHODM</name>
<feature type="domain" description="Multidrug resistance protein MdtA-like barrel-sandwich hybrid" evidence="2">
    <location>
        <begin position="59"/>
        <end position="198"/>
    </location>
</feature>
<dbReference type="PANTHER" id="PTHR30469">
    <property type="entry name" value="MULTIDRUG RESISTANCE PROTEIN MDTA"/>
    <property type="match status" value="1"/>
</dbReference>
<gene>
    <name evidence="3" type="primary">bepF_1</name>
    <name evidence="3" type="ORF">NCTC11647_01558</name>
</gene>
<dbReference type="OrthoDB" id="266524at2"/>
<dbReference type="PANTHER" id="PTHR30469:SF11">
    <property type="entry name" value="BLL4320 PROTEIN"/>
    <property type="match status" value="1"/>
</dbReference>